<dbReference type="PANTHER" id="PTHR11772:SF2">
    <property type="entry name" value="ASPARAGINE SYNTHETASE [GLUTAMINE-HYDROLYZING]"/>
    <property type="match status" value="1"/>
</dbReference>
<evidence type="ECO:0000313" key="15">
    <source>
        <dbReference type="EMBL" id="CAK72215.1"/>
    </source>
</evidence>
<evidence type="ECO:0000256" key="12">
    <source>
        <dbReference type="PIRSR" id="PIRSR001589-2"/>
    </source>
</evidence>
<evidence type="ECO:0000256" key="11">
    <source>
        <dbReference type="PIRSR" id="PIRSR001589-1"/>
    </source>
</evidence>
<dbReference type="GO" id="GO:0006529">
    <property type="term" value="P:asparagine biosynthetic process"/>
    <property type="evidence" value="ECO:0000318"/>
    <property type="project" value="GO_Central"/>
</dbReference>
<dbReference type="RefSeq" id="XP_001439612.1">
    <property type="nucleotide sequence ID" value="XM_001439575.2"/>
</dbReference>
<dbReference type="AlphaFoldDB" id="A0CN48"/>
<comment type="pathway">
    <text evidence="1">Amino-acid biosynthesis; L-asparagine biosynthesis; L-asparagine from L-aspartate (L-Gln route): step 1/1.</text>
</comment>
<dbReference type="Gene3D" id="3.60.20.10">
    <property type="entry name" value="Glutamine Phosphoribosylpyrophosphate, subunit 1, domain 1"/>
    <property type="match status" value="1"/>
</dbReference>
<accession>A0CN48</accession>
<dbReference type="Pfam" id="PF13537">
    <property type="entry name" value="GATase_7"/>
    <property type="match status" value="1"/>
</dbReference>
<sequence length="590" mass="68646">MCGILAILNVKGTEVQVRAKAYELSRRIRHRGPDRSKIIEISPGLYHVISHERLGLVDLSDKGRQPFRMVDDENIIFMQNGELYDYWDVRPELEKKYRFSSNSDTEIVGMLYKEYGAGNFWNHLNGMFATVLIDMSKKSFQAGRDHIGIVPLYYGFNEDGSLFLSSELKGIHDQVIEVKQFPPGYIYIYNIQTYEIKRWYNPIWNNFDHIPTGEIDFQVLRDKFVEVVRREIQGDAPFGLFISGGVDSSIVAGIVAKLIKRGEIDLSKRGMRKVHSFCIGLEGSPDLHYAKKVAEFHGFEHHSFTYTVDEGLDYIPEVIYHTETFNNTTIRASTPMYMMCRRIKALGIKICLTGEGSDELFGGYLYFHKAPNRVEFHQELIRKLHDLHKYDLLRANKACLAWGIETRPPFMNKQWIEYVMQIDPKYKMINAFEPQMEKYILRKAFEDLEHPFVPQEILWRQKEQFSDGVGYSWRDGIMKRANYLISDSEFSQASIKYPISTPRNKEQYWFRQIYSSYFPSESAVLTVPFARSIACSTEKALEWDEAFKKNTDESGRAVLAVHNDAIKEITQLDDDRSTEDISKVQEHFQL</sequence>
<protein>
    <recommendedName>
        <fullName evidence="2">asparagine synthase (glutamine-hydrolyzing)</fullName>
        <ecNumber evidence="2">6.3.5.4</ecNumber>
    </recommendedName>
</protein>
<keyword evidence="4 11" id="KW-0028">Amino-acid biosynthesis</keyword>
<dbReference type="EMBL" id="CT868119">
    <property type="protein sequence ID" value="CAK72215.1"/>
    <property type="molecule type" value="Genomic_DNA"/>
</dbReference>
<evidence type="ECO:0000256" key="13">
    <source>
        <dbReference type="PIRSR" id="PIRSR001589-3"/>
    </source>
</evidence>
<keyword evidence="6 10" id="KW-0067">ATP-binding</keyword>
<dbReference type="EC" id="6.3.5.4" evidence="2"/>
<feature type="domain" description="Glutamine amidotransferase type-2" evidence="14">
    <location>
        <begin position="2"/>
        <end position="192"/>
    </location>
</feature>
<dbReference type="FunFam" id="3.40.50.620:FF:000031">
    <property type="entry name" value="Asparagine synthase B"/>
    <property type="match status" value="1"/>
</dbReference>
<keyword evidence="16" id="KW-1185">Reference proteome</keyword>
<dbReference type="InterPro" id="IPR017932">
    <property type="entry name" value="GATase_2_dom"/>
</dbReference>
<evidence type="ECO:0000256" key="8">
    <source>
        <dbReference type="ARBA" id="ARBA00022962"/>
    </source>
</evidence>
<dbReference type="GO" id="GO:0005829">
    <property type="term" value="C:cytosol"/>
    <property type="evidence" value="ECO:0000318"/>
    <property type="project" value="GO_Central"/>
</dbReference>
<evidence type="ECO:0000256" key="7">
    <source>
        <dbReference type="ARBA" id="ARBA00022888"/>
    </source>
</evidence>
<dbReference type="InterPro" id="IPR029055">
    <property type="entry name" value="Ntn_hydrolases_N"/>
</dbReference>
<dbReference type="InterPro" id="IPR014729">
    <property type="entry name" value="Rossmann-like_a/b/a_fold"/>
</dbReference>
<dbReference type="NCBIfam" id="TIGR01536">
    <property type="entry name" value="asn_synth_AEB"/>
    <property type="match status" value="1"/>
</dbReference>
<name>A0CN48_PARTE</name>
<feature type="binding site" evidence="12">
    <location>
        <position position="104"/>
    </location>
    <ligand>
        <name>L-glutamine</name>
        <dbReference type="ChEBI" id="CHEBI:58359"/>
    </ligand>
</feature>
<evidence type="ECO:0000256" key="10">
    <source>
        <dbReference type="PIRNR" id="PIRNR001589"/>
    </source>
</evidence>
<keyword evidence="8 11" id="KW-0315">Glutamine amidotransferase</keyword>
<evidence type="ECO:0000259" key="14">
    <source>
        <dbReference type="PROSITE" id="PS51278"/>
    </source>
</evidence>
<evidence type="ECO:0000313" key="16">
    <source>
        <dbReference type="Proteomes" id="UP000000600"/>
    </source>
</evidence>
<keyword evidence="3" id="KW-0436">Ligase</keyword>
<dbReference type="CDD" id="cd01991">
    <property type="entry name" value="Asn_synthase_B_C"/>
    <property type="match status" value="1"/>
</dbReference>
<gene>
    <name evidence="15" type="ORF">GSPATT00008656001</name>
</gene>
<dbReference type="GO" id="GO:0004066">
    <property type="term" value="F:asparagine synthase (glutamine-hydrolyzing) activity"/>
    <property type="evidence" value="ECO:0000318"/>
    <property type="project" value="GO_Central"/>
</dbReference>
<dbReference type="NCBIfam" id="NF006949">
    <property type="entry name" value="PRK09431.1"/>
    <property type="match status" value="1"/>
</dbReference>
<dbReference type="InParanoid" id="A0CN48"/>
<dbReference type="FunCoup" id="A0CN48">
    <property type="interactions" value="580"/>
</dbReference>
<dbReference type="InterPro" id="IPR001962">
    <property type="entry name" value="Asn_synthase"/>
</dbReference>
<evidence type="ECO:0000256" key="5">
    <source>
        <dbReference type="ARBA" id="ARBA00022741"/>
    </source>
</evidence>
<reference evidence="15 16" key="1">
    <citation type="journal article" date="2006" name="Nature">
        <title>Global trends of whole-genome duplications revealed by the ciliate Paramecium tetraurelia.</title>
        <authorList>
            <consortium name="Genoscope"/>
            <person name="Aury J.-M."/>
            <person name="Jaillon O."/>
            <person name="Duret L."/>
            <person name="Noel B."/>
            <person name="Jubin C."/>
            <person name="Porcel B.M."/>
            <person name="Segurens B."/>
            <person name="Daubin V."/>
            <person name="Anthouard V."/>
            <person name="Aiach N."/>
            <person name="Arnaiz O."/>
            <person name="Billaut A."/>
            <person name="Beisson J."/>
            <person name="Blanc I."/>
            <person name="Bouhouche K."/>
            <person name="Camara F."/>
            <person name="Duharcourt S."/>
            <person name="Guigo R."/>
            <person name="Gogendeau D."/>
            <person name="Katinka M."/>
            <person name="Keller A.-M."/>
            <person name="Kissmehl R."/>
            <person name="Klotz C."/>
            <person name="Koll F."/>
            <person name="Le Moue A."/>
            <person name="Lepere C."/>
            <person name="Malinsky S."/>
            <person name="Nowacki M."/>
            <person name="Nowak J.K."/>
            <person name="Plattner H."/>
            <person name="Poulain J."/>
            <person name="Ruiz F."/>
            <person name="Serrano V."/>
            <person name="Zagulski M."/>
            <person name="Dessen P."/>
            <person name="Betermier M."/>
            <person name="Weissenbach J."/>
            <person name="Scarpelli C."/>
            <person name="Schachter V."/>
            <person name="Sperling L."/>
            <person name="Meyer E."/>
            <person name="Cohen J."/>
            <person name="Wincker P."/>
        </authorList>
    </citation>
    <scope>NUCLEOTIDE SEQUENCE [LARGE SCALE GENOMIC DNA]</scope>
    <source>
        <strain evidence="15 16">Stock d4-2</strain>
    </source>
</reference>
<keyword evidence="5 10" id="KW-0547">Nucleotide-binding</keyword>
<dbReference type="Gene3D" id="3.40.50.620">
    <property type="entry name" value="HUPs"/>
    <property type="match status" value="1"/>
</dbReference>
<comment type="catalytic activity">
    <reaction evidence="9">
        <text>L-aspartate + L-glutamine + ATP + H2O = L-asparagine + L-glutamate + AMP + diphosphate + H(+)</text>
        <dbReference type="Rhea" id="RHEA:12228"/>
        <dbReference type="ChEBI" id="CHEBI:15377"/>
        <dbReference type="ChEBI" id="CHEBI:15378"/>
        <dbReference type="ChEBI" id="CHEBI:29985"/>
        <dbReference type="ChEBI" id="CHEBI:29991"/>
        <dbReference type="ChEBI" id="CHEBI:30616"/>
        <dbReference type="ChEBI" id="CHEBI:33019"/>
        <dbReference type="ChEBI" id="CHEBI:58048"/>
        <dbReference type="ChEBI" id="CHEBI:58359"/>
        <dbReference type="ChEBI" id="CHEBI:456215"/>
        <dbReference type="EC" id="6.3.5.4"/>
    </reaction>
</comment>
<dbReference type="GO" id="GO:0005524">
    <property type="term" value="F:ATP binding"/>
    <property type="evidence" value="ECO:0007669"/>
    <property type="project" value="UniProtKB-KW"/>
</dbReference>
<dbReference type="SUPFAM" id="SSF56235">
    <property type="entry name" value="N-terminal nucleophile aminohydrolases (Ntn hydrolases)"/>
    <property type="match status" value="1"/>
</dbReference>
<dbReference type="OMA" id="QFASKHT"/>
<dbReference type="PROSITE" id="PS51278">
    <property type="entry name" value="GATASE_TYPE_2"/>
    <property type="match status" value="1"/>
</dbReference>
<dbReference type="eggNOG" id="KOG0571">
    <property type="taxonomic scope" value="Eukaryota"/>
</dbReference>
<dbReference type="HOGENOM" id="CLU_014658_2_2_1"/>
<evidence type="ECO:0000256" key="3">
    <source>
        <dbReference type="ARBA" id="ARBA00022598"/>
    </source>
</evidence>
<keyword evidence="7 11" id="KW-0061">Asparagine biosynthesis</keyword>
<evidence type="ECO:0000256" key="1">
    <source>
        <dbReference type="ARBA" id="ARBA00005187"/>
    </source>
</evidence>
<dbReference type="GeneID" id="5025397"/>
<dbReference type="InterPro" id="IPR050795">
    <property type="entry name" value="Asn_Synthetase"/>
</dbReference>
<organism evidence="15 16">
    <name type="scientific">Paramecium tetraurelia</name>
    <dbReference type="NCBI Taxonomy" id="5888"/>
    <lineage>
        <taxon>Eukaryota</taxon>
        <taxon>Sar</taxon>
        <taxon>Alveolata</taxon>
        <taxon>Ciliophora</taxon>
        <taxon>Intramacronucleata</taxon>
        <taxon>Oligohymenophorea</taxon>
        <taxon>Peniculida</taxon>
        <taxon>Parameciidae</taxon>
        <taxon>Paramecium</taxon>
    </lineage>
</organism>
<dbReference type="Pfam" id="PF00733">
    <property type="entry name" value="Asn_synthase"/>
    <property type="match status" value="1"/>
</dbReference>
<dbReference type="OrthoDB" id="409189at2759"/>
<evidence type="ECO:0000256" key="4">
    <source>
        <dbReference type="ARBA" id="ARBA00022605"/>
    </source>
</evidence>
<proteinExistence type="predicted"/>
<evidence type="ECO:0000256" key="2">
    <source>
        <dbReference type="ARBA" id="ARBA00012737"/>
    </source>
</evidence>
<dbReference type="PANTHER" id="PTHR11772">
    <property type="entry name" value="ASPARAGINE SYNTHETASE"/>
    <property type="match status" value="1"/>
</dbReference>
<dbReference type="Proteomes" id="UP000000600">
    <property type="component" value="Unassembled WGS sequence"/>
</dbReference>
<dbReference type="InterPro" id="IPR033738">
    <property type="entry name" value="AsnB_N"/>
</dbReference>
<evidence type="ECO:0000256" key="6">
    <source>
        <dbReference type="ARBA" id="ARBA00022840"/>
    </source>
</evidence>
<dbReference type="PIRSF" id="PIRSF001589">
    <property type="entry name" value="Asn_synthetase_glu-h"/>
    <property type="match status" value="1"/>
</dbReference>
<dbReference type="CDD" id="cd00712">
    <property type="entry name" value="AsnB"/>
    <property type="match status" value="1"/>
</dbReference>
<dbReference type="SUPFAM" id="SSF52402">
    <property type="entry name" value="Adenine nucleotide alpha hydrolases-like"/>
    <property type="match status" value="1"/>
</dbReference>
<dbReference type="KEGG" id="ptm:GSPATT00008656001"/>
<evidence type="ECO:0000256" key="9">
    <source>
        <dbReference type="ARBA" id="ARBA00048741"/>
    </source>
</evidence>
<feature type="site" description="Important for beta-aspartyl-AMP intermediate formation" evidence="13">
    <location>
        <position position="355"/>
    </location>
</feature>
<feature type="binding site" evidence="12">
    <location>
        <position position="279"/>
    </location>
    <ligand>
        <name>ATP</name>
        <dbReference type="ChEBI" id="CHEBI:30616"/>
    </ligand>
</feature>
<dbReference type="InterPro" id="IPR006426">
    <property type="entry name" value="Asn_synth_AEB"/>
</dbReference>
<dbReference type="STRING" id="5888.A0CN48"/>
<feature type="active site" description="For GATase activity" evidence="11">
    <location>
        <position position="2"/>
    </location>
</feature>